<dbReference type="InterPro" id="IPR050237">
    <property type="entry name" value="ATP-dep_AMP-bd_enzyme"/>
</dbReference>
<dbReference type="InterPro" id="IPR025110">
    <property type="entry name" value="AMP-bd_C"/>
</dbReference>
<protein>
    <submittedName>
        <fullName evidence="3">AMP-binding protein</fullName>
    </submittedName>
</protein>
<organism evidence="3 4">
    <name type="scientific">Nocardiopsis alba</name>
    <dbReference type="NCBI Taxonomy" id="53437"/>
    <lineage>
        <taxon>Bacteria</taxon>
        <taxon>Bacillati</taxon>
        <taxon>Actinomycetota</taxon>
        <taxon>Actinomycetes</taxon>
        <taxon>Streptosporangiales</taxon>
        <taxon>Nocardiopsidaceae</taxon>
        <taxon>Nocardiopsis</taxon>
    </lineage>
</organism>
<name>A0A7K2IYD6_9ACTN</name>
<dbReference type="PROSITE" id="PS00455">
    <property type="entry name" value="AMP_BINDING"/>
    <property type="match status" value="1"/>
</dbReference>
<evidence type="ECO:0000259" key="2">
    <source>
        <dbReference type="Pfam" id="PF13193"/>
    </source>
</evidence>
<dbReference type="InterPro" id="IPR045851">
    <property type="entry name" value="AMP-bd_C_sf"/>
</dbReference>
<reference evidence="3 4" key="1">
    <citation type="journal article" date="2019" name="Nat. Commun.">
        <title>The antimicrobial potential of Streptomyces from insect microbiomes.</title>
        <authorList>
            <person name="Chevrette M.G."/>
            <person name="Carlson C.M."/>
            <person name="Ortega H.E."/>
            <person name="Thomas C."/>
            <person name="Ananiev G.E."/>
            <person name="Barns K.J."/>
            <person name="Book A.J."/>
            <person name="Cagnazzo J."/>
            <person name="Carlos C."/>
            <person name="Flanigan W."/>
            <person name="Grubbs K.J."/>
            <person name="Horn H.A."/>
            <person name="Hoffmann F.M."/>
            <person name="Klassen J.L."/>
            <person name="Knack J.J."/>
            <person name="Lewin G.R."/>
            <person name="McDonald B.R."/>
            <person name="Muller L."/>
            <person name="Melo W.G.P."/>
            <person name="Pinto-Tomas A.A."/>
            <person name="Schmitz A."/>
            <person name="Wendt-Pienkowski E."/>
            <person name="Wildman S."/>
            <person name="Zhao M."/>
            <person name="Zhang F."/>
            <person name="Bugni T.S."/>
            <person name="Andes D.R."/>
            <person name="Pupo M.T."/>
            <person name="Currie C.R."/>
        </authorList>
    </citation>
    <scope>NUCLEOTIDE SEQUENCE [LARGE SCALE GENOMIC DNA]</scope>
    <source>
        <strain evidence="3 4">SID5840</strain>
    </source>
</reference>
<dbReference type="CDD" id="cd04433">
    <property type="entry name" value="AFD_class_I"/>
    <property type="match status" value="1"/>
</dbReference>
<dbReference type="Proteomes" id="UP000467124">
    <property type="component" value="Unassembled WGS sequence"/>
</dbReference>
<dbReference type="InterPro" id="IPR000873">
    <property type="entry name" value="AMP-dep_synth/lig_dom"/>
</dbReference>
<accession>A0A7K2IYD6</accession>
<evidence type="ECO:0000259" key="1">
    <source>
        <dbReference type="Pfam" id="PF00501"/>
    </source>
</evidence>
<dbReference type="RefSeq" id="WP_161111731.1">
    <property type="nucleotide sequence ID" value="NZ_WWHY01000001.1"/>
</dbReference>
<feature type="domain" description="AMP-binding enzyme C-terminal" evidence="2">
    <location>
        <begin position="424"/>
        <end position="495"/>
    </location>
</feature>
<evidence type="ECO:0000313" key="4">
    <source>
        <dbReference type="Proteomes" id="UP000467124"/>
    </source>
</evidence>
<dbReference type="PANTHER" id="PTHR43767:SF1">
    <property type="entry name" value="NONRIBOSOMAL PEPTIDE SYNTHASE PES1 (EUROFUNG)-RELATED"/>
    <property type="match status" value="1"/>
</dbReference>
<evidence type="ECO:0000313" key="3">
    <source>
        <dbReference type="EMBL" id="MYR34837.1"/>
    </source>
</evidence>
<feature type="domain" description="AMP-dependent synthetase/ligase" evidence="1">
    <location>
        <begin position="9"/>
        <end position="176"/>
    </location>
</feature>
<dbReference type="GO" id="GO:0016878">
    <property type="term" value="F:acid-thiol ligase activity"/>
    <property type="evidence" value="ECO:0007669"/>
    <property type="project" value="UniProtKB-ARBA"/>
</dbReference>
<dbReference type="Gene3D" id="3.30.300.30">
    <property type="match status" value="1"/>
</dbReference>
<dbReference type="EMBL" id="WWHY01000001">
    <property type="protein sequence ID" value="MYR34837.1"/>
    <property type="molecule type" value="Genomic_DNA"/>
</dbReference>
<dbReference type="InterPro" id="IPR020845">
    <property type="entry name" value="AMP-binding_CS"/>
</dbReference>
<feature type="domain" description="AMP-dependent synthetase/ligase" evidence="1">
    <location>
        <begin position="228"/>
        <end position="373"/>
    </location>
</feature>
<dbReference type="AlphaFoldDB" id="A0A7K2IYD6"/>
<dbReference type="Pfam" id="PF00501">
    <property type="entry name" value="AMP-binding"/>
    <property type="match status" value="2"/>
</dbReference>
<dbReference type="InterPro" id="IPR042099">
    <property type="entry name" value="ANL_N_sf"/>
</dbReference>
<dbReference type="PANTHER" id="PTHR43767">
    <property type="entry name" value="LONG-CHAIN-FATTY-ACID--COA LIGASE"/>
    <property type="match status" value="1"/>
</dbReference>
<dbReference type="Pfam" id="PF13193">
    <property type="entry name" value="AMP-binding_C"/>
    <property type="match status" value="1"/>
</dbReference>
<dbReference type="SUPFAM" id="SSF56801">
    <property type="entry name" value="Acetyl-CoA synthetase-like"/>
    <property type="match status" value="1"/>
</dbReference>
<dbReference type="Gene3D" id="3.40.50.12780">
    <property type="entry name" value="N-terminal domain of ligase-like"/>
    <property type="match status" value="1"/>
</dbReference>
<gene>
    <name evidence="3" type="ORF">GTW20_21915</name>
</gene>
<sequence length="522" mass="56014">MVVERVLRSLAVDPDRIAISDPREVYSAGQVRDQVYRTARVLLARGLGPGTTIALSGRVGPRMYILSRAIGLIGAAHLDVPVSMSPREQAELLAECGADLLVIDPEQTSAATTRILTAATGLDVCALSASEQVEDLFEQARDHAADPFPALARYGDPCQIGTTSGTTGRPKVVLRTFAPPPPPGPSWLGACFGPEQGPSRLLLTDRLSGLPLSLADAALGTGNRLDTLPEHGVSDLLSTVASERITHLYLPVYRLAELLAAPEAADTDLSSLRAVIVAGSALPPALLRRAVDRLGPIVHSLYGQTEAGNIARLAPEDYEPWNDAAARSVGRPLPGVDVRIRPVEEEDTNSKVDAGTGERGRVWVRTARLMDGYPNRPEATDEVLRDGWLDTGDIGYLDEAGRLVLLGRAGDAVAIGGRTVFPFEIDVVVQEHPDVQESVTFDVQGPGGDELHTVLVCRPGTRPEAADLLRRVEERMGADRTPASVVIVPRIPHTFSADPCRRTLRQWHESTRSTVVHAEARS</sequence>
<comment type="caution">
    <text evidence="3">The sequence shown here is derived from an EMBL/GenBank/DDBJ whole genome shotgun (WGS) entry which is preliminary data.</text>
</comment>
<proteinExistence type="predicted"/>